<organism evidence="1 2">
    <name type="scientific">Cichlidogyrus casuarinus</name>
    <dbReference type="NCBI Taxonomy" id="1844966"/>
    <lineage>
        <taxon>Eukaryota</taxon>
        <taxon>Metazoa</taxon>
        <taxon>Spiralia</taxon>
        <taxon>Lophotrochozoa</taxon>
        <taxon>Platyhelminthes</taxon>
        <taxon>Monogenea</taxon>
        <taxon>Monopisthocotylea</taxon>
        <taxon>Dactylogyridea</taxon>
        <taxon>Ancyrocephalidae</taxon>
        <taxon>Cichlidogyrus</taxon>
    </lineage>
</organism>
<comment type="caution">
    <text evidence="1">The sequence shown here is derived from an EMBL/GenBank/DDBJ whole genome shotgun (WGS) entry which is preliminary data.</text>
</comment>
<evidence type="ECO:0000313" key="2">
    <source>
        <dbReference type="Proteomes" id="UP001626550"/>
    </source>
</evidence>
<dbReference type="AlphaFoldDB" id="A0ABD2Q2A1"/>
<dbReference type="EMBL" id="JBJKFK010001281">
    <property type="protein sequence ID" value="KAL3313518.1"/>
    <property type="molecule type" value="Genomic_DNA"/>
</dbReference>
<reference evidence="1 2" key="1">
    <citation type="submission" date="2024-11" db="EMBL/GenBank/DDBJ databases">
        <title>Adaptive evolution of stress response genes in parasites aligns with host niche diversity.</title>
        <authorList>
            <person name="Hahn C."/>
            <person name="Resl P."/>
        </authorList>
    </citation>
    <scope>NUCLEOTIDE SEQUENCE [LARGE SCALE GENOMIC DNA]</scope>
    <source>
        <strain evidence="1">EGGRZ-B1_66</strain>
        <tissue evidence="1">Body</tissue>
    </source>
</reference>
<sequence>MINEHCTTIFSIKSRRKTRPYSGLEDRNDERPAVPTLVTETPPMKALPECQNYIPSNIREAVSKASDIPGKLADEVTDKCRVM</sequence>
<proteinExistence type="predicted"/>
<evidence type="ECO:0000313" key="1">
    <source>
        <dbReference type="EMBL" id="KAL3313518.1"/>
    </source>
</evidence>
<protein>
    <submittedName>
        <fullName evidence="1">Uncharacterized protein</fullName>
    </submittedName>
</protein>
<keyword evidence="2" id="KW-1185">Reference proteome</keyword>
<accession>A0ABD2Q2A1</accession>
<gene>
    <name evidence="1" type="ORF">Ciccas_007881</name>
</gene>
<dbReference type="Proteomes" id="UP001626550">
    <property type="component" value="Unassembled WGS sequence"/>
</dbReference>
<name>A0ABD2Q2A1_9PLAT</name>